<feature type="region of interest" description="Disordered" evidence="7">
    <location>
        <begin position="1305"/>
        <end position="1338"/>
    </location>
</feature>
<feature type="compositionally biased region" description="Polar residues" evidence="7">
    <location>
        <begin position="413"/>
        <end position="423"/>
    </location>
</feature>
<evidence type="ECO:0000256" key="3">
    <source>
        <dbReference type="ARBA" id="ARBA00022553"/>
    </source>
</evidence>
<comment type="catalytic activity">
    <reaction evidence="1">
        <text>ATP + protein L-histidine = ADP + protein N-phospho-L-histidine.</text>
        <dbReference type="EC" id="2.7.13.3"/>
    </reaction>
</comment>
<dbReference type="PROSITE" id="PS50110">
    <property type="entry name" value="RESPONSE_REGULATORY"/>
    <property type="match status" value="1"/>
</dbReference>
<dbReference type="Gene3D" id="3.30.450.40">
    <property type="match status" value="1"/>
</dbReference>
<evidence type="ECO:0000259" key="8">
    <source>
        <dbReference type="PROSITE" id="PS50109"/>
    </source>
</evidence>
<evidence type="ECO:0000256" key="4">
    <source>
        <dbReference type="ARBA" id="ARBA00022679"/>
    </source>
</evidence>
<feature type="compositionally biased region" description="Acidic residues" evidence="7">
    <location>
        <begin position="184"/>
        <end position="208"/>
    </location>
</feature>
<keyword evidence="5" id="KW-0418">Kinase</keyword>
<dbReference type="GO" id="GO:0009927">
    <property type="term" value="F:histidine phosphotransfer kinase activity"/>
    <property type="evidence" value="ECO:0007669"/>
    <property type="project" value="TreeGrafter"/>
</dbReference>
<dbReference type="OrthoDB" id="21225at2759"/>
<dbReference type="InterPro" id="IPR005467">
    <property type="entry name" value="His_kinase_dom"/>
</dbReference>
<feature type="modified residue" description="4-aspartylphosphate" evidence="6">
    <location>
        <position position="1968"/>
    </location>
</feature>
<feature type="region of interest" description="Disordered" evidence="7">
    <location>
        <begin position="1988"/>
        <end position="2008"/>
    </location>
</feature>
<organism evidence="10 11">
    <name type="scientific">Pseudomicrostroma glucosiphilum</name>
    <dbReference type="NCBI Taxonomy" id="1684307"/>
    <lineage>
        <taxon>Eukaryota</taxon>
        <taxon>Fungi</taxon>
        <taxon>Dikarya</taxon>
        <taxon>Basidiomycota</taxon>
        <taxon>Ustilaginomycotina</taxon>
        <taxon>Exobasidiomycetes</taxon>
        <taxon>Microstromatales</taxon>
        <taxon>Microstromatales incertae sedis</taxon>
        <taxon>Pseudomicrostroma</taxon>
    </lineage>
</organism>
<dbReference type="SUPFAM" id="SSF47384">
    <property type="entry name" value="Homodimeric domain of signal transducing histidine kinase"/>
    <property type="match status" value="1"/>
</dbReference>
<dbReference type="PROSITE" id="PS50109">
    <property type="entry name" value="HIS_KIN"/>
    <property type="match status" value="1"/>
</dbReference>
<protein>
    <recommendedName>
        <fullName evidence="2">histidine kinase</fullName>
        <ecNumber evidence="2">2.7.13.3</ecNumber>
    </recommendedName>
</protein>
<evidence type="ECO:0000313" key="10">
    <source>
        <dbReference type="EMBL" id="PWN22719.1"/>
    </source>
</evidence>
<feature type="compositionally biased region" description="Polar residues" evidence="7">
    <location>
        <begin position="100"/>
        <end position="112"/>
    </location>
</feature>
<feature type="compositionally biased region" description="Basic and acidic residues" evidence="7">
    <location>
        <begin position="15"/>
        <end position="24"/>
    </location>
</feature>
<keyword evidence="11" id="KW-1185">Reference proteome</keyword>
<evidence type="ECO:0000256" key="7">
    <source>
        <dbReference type="SAM" id="MobiDB-lite"/>
    </source>
</evidence>
<accession>A0A316UC20</accession>
<keyword evidence="4" id="KW-0808">Transferase</keyword>
<dbReference type="PRINTS" id="PR00344">
    <property type="entry name" value="BCTRLSENSOR"/>
</dbReference>
<sequence length="2059" mass="219166">MSQPRPNQGSVRSDSIPRDDRGPDARSASSSSVAQVASSSSNASPSSSSAALRGSADLRRPSLPYPSEAPVASSSSHTASSTKVGSQSSVMSEASAKSSLQSATPDSESTATKVHFGPAVRRGGWRNFASVAVSRDHSEQGSTDEENGGANAVSGRRPSTVKRGSGSSRHSSSGRRISTKSLGDDDDDDDDYGDNEDDDGVGQGDGEDATGTWSQTGPFGGPMSGASLEELPTMPTPRSSSPSNSGLMDAAPNLDWANFIHAYALGKWNPSKEPKPPGQSSVVPGISTRIAYPASTSEEAGASDGYITPEPSIGGSRRPSLSYDVQGLSEQVVAPTPAEGVKVPLPSLYTALEAARRRGSIPFSPADFGGRPTTYINPALFRSAGTEEVTDDVFRRRQAMEQSSESSAAKPGTKSTPAKSTRLASYVSPDSDPSTGNEMADTSAELAEEMQSSPRSAPDLSLPSTGLGQKPRFDESVWRSAHHVGTMTDACEQPAPEFKGRNNTSTIERQSKDVPLAANERAKSDDAQATDGVGAVASAATPFPARIQDAPHLRPGPTPVQLQDYRWGEGTTPAVWQSAPEGFLSEWRINPQSGTEAPAPIPNEAPFWIGQAGENGTVAGLRRAARRASVLKGSDSGEDPLATVKPINIHMKSYVSDPGERAIAASQPLAPKSPLASKQTLAPASEDSQELQDGSASPRSAVRTSSMQSVAPSEAANAKSRSVTKDSSPMMIVTHKQKGKKGASDSNELYLEAGKQAENFYIEHGYLPAIIPPNEAERRQALNRYGSAGSIGNPHFDRVGHLVRLVFNAEVVLISLVGTNSQYLQTALGGQGISHEHLQKIAGSRHCSFCAHAILQDSDEPLVVMDTTKDWRFMGNPLVVGSPFMRFYAGAPLRTADGFNLGSLCLVDTKPREEFTDKQRHTLKEFAAVVMREMELARDNIHLTLRHRMQTSIEVFARNCLEMETNAADDDNGSENAHGLSDLYVSAAKAMREALQASGSVVFDLSHFEIIDSPINNGNGSVGPGGSKIFYPSPISAPDVTPYASFDDPTSIQTINSSGALAEESIHSQLVPAMAVLGADEDSSAPASREDPVPLSHHIRVAEFLRKHRLGHFYPVIPQIFRHLLPPNVSNLVLVPIFGLNKQPFALMCVYSALSRKGPALEDLQVSALQYIRSMGTIILSAVLKKDIMLADQAKSHFISNISHELRTPLHGILASAELLTDTKLNSTQGSYLETVEACGKSLLELVNHVLDFTKLSGGARVKGNAVHSLTPCDLVKLVQEVCESSWIGQMARRLESQQSAGIGSAYGSGTAGSSPTGAHDSENEEKAGGAQGAKGKKMKTGDVETIIDVSLRRSGWLVNCDAGGIRRVLMNLIGNSLKFTPTGFVHVSLREVQSTATHVVVELSVTDTGRGISKAFLEQQLFHPFTQENELGPGTGLGLSIVNSIVQSPSINGKIDVWSTVGQGTEMRITCEMAVAAPDDIEGAVYQPSLNLKQSKRVSFAGFEDTKGQTDLKQVLRNYFEGWWYFAACKEGPENAYSGDIVILNEDAGLLEDIRSKRRGRHLPPVILLTGSRGDTDVTEACEAYHAAGGIARMLFKPAGPAKLEALVDFCLQCLDRIDTGDPVEETQTAPSTPLPSPAPSPAVRLDMEGSDSYFALPSSEDREDQGVGTETANTPSNLAPALPTPWREVAAGEEDETPRTGSSRAPLSPLKSDAPHISPALIDLVNTGLVRRHSTEDHVVRHRTRDGPPSARRLVDGSSRAAQQGVEGIRVEDEAARRASAEALIASKRPQMKASPGSRPLMPPRSITFHAEPRLENHVTLSPSIWRDLNASDYFSMSQQGSGAEAEKKAGPGSTASAVPLEDPSPKQATIPLTPITPGALVPIEGSDGHVLRSAIGTVDGAISPAHVPGTRKLRVMGVDDNKINIKILAAFLGKLDVDFSSASNGAECVELFERTTPALDVIILDLTMPVLDGFQATLAIRQKEAERREKATKGSGASRRPSAPQPRVKILCLTGRSSAEDKRKAFACGADGFMTRPLSLKVLSSVLKLLTQPSQK</sequence>
<dbReference type="SUPFAM" id="SSF52172">
    <property type="entry name" value="CheY-like"/>
    <property type="match status" value="1"/>
</dbReference>
<evidence type="ECO:0000259" key="9">
    <source>
        <dbReference type="PROSITE" id="PS50110"/>
    </source>
</evidence>
<dbReference type="InterPro" id="IPR001789">
    <property type="entry name" value="Sig_transdc_resp-reg_receiver"/>
</dbReference>
<feature type="region of interest" description="Disordered" evidence="7">
    <location>
        <begin position="487"/>
        <end position="531"/>
    </location>
</feature>
<feature type="compositionally biased region" description="Low complexity" evidence="7">
    <location>
        <begin position="163"/>
        <end position="176"/>
    </location>
</feature>
<feature type="region of interest" description="Disordered" evidence="7">
    <location>
        <begin position="1737"/>
        <end position="1776"/>
    </location>
</feature>
<dbReference type="FunFam" id="1.10.287.130:FF:000023">
    <property type="entry name" value="Sensor histidine kinase/response regulator, putative"/>
    <property type="match status" value="1"/>
</dbReference>
<feature type="domain" description="Response regulatory" evidence="9">
    <location>
        <begin position="1917"/>
        <end position="2054"/>
    </location>
</feature>
<feature type="compositionally biased region" description="Polar residues" evidence="7">
    <location>
        <begin position="1670"/>
        <end position="1679"/>
    </location>
</feature>
<dbReference type="SMART" id="SM00388">
    <property type="entry name" value="HisKA"/>
    <property type="match status" value="1"/>
</dbReference>
<dbReference type="Proteomes" id="UP000245942">
    <property type="component" value="Unassembled WGS sequence"/>
</dbReference>
<dbReference type="Pfam" id="PF00072">
    <property type="entry name" value="Response_reg"/>
    <property type="match status" value="1"/>
</dbReference>
<dbReference type="STRING" id="1684307.A0A316UC20"/>
<evidence type="ECO:0000256" key="2">
    <source>
        <dbReference type="ARBA" id="ARBA00012438"/>
    </source>
</evidence>
<dbReference type="InterPro" id="IPR004358">
    <property type="entry name" value="Sig_transdc_His_kin-like_C"/>
</dbReference>
<dbReference type="GO" id="GO:0005886">
    <property type="term" value="C:plasma membrane"/>
    <property type="evidence" value="ECO:0007669"/>
    <property type="project" value="TreeGrafter"/>
</dbReference>
<dbReference type="GO" id="GO:0000155">
    <property type="term" value="F:phosphorelay sensor kinase activity"/>
    <property type="evidence" value="ECO:0007669"/>
    <property type="project" value="InterPro"/>
</dbReference>
<dbReference type="SUPFAM" id="SSF55781">
    <property type="entry name" value="GAF domain-like"/>
    <property type="match status" value="1"/>
</dbReference>
<feature type="region of interest" description="Disordered" evidence="7">
    <location>
        <begin position="294"/>
        <end position="321"/>
    </location>
</feature>
<evidence type="ECO:0000313" key="11">
    <source>
        <dbReference type="Proteomes" id="UP000245942"/>
    </source>
</evidence>
<feature type="domain" description="Histidine kinase" evidence="8">
    <location>
        <begin position="1201"/>
        <end position="1476"/>
    </location>
</feature>
<dbReference type="EMBL" id="KZ819322">
    <property type="protein sequence ID" value="PWN22719.1"/>
    <property type="molecule type" value="Genomic_DNA"/>
</dbReference>
<dbReference type="Pfam" id="PF02518">
    <property type="entry name" value="HATPase_c"/>
    <property type="match status" value="1"/>
</dbReference>
<dbReference type="RefSeq" id="XP_025349879.1">
    <property type="nucleotide sequence ID" value="XM_025494035.1"/>
</dbReference>
<feature type="compositionally biased region" description="Low complexity" evidence="7">
    <location>
        <begin position="72"/>
        <end position="99"/>
    </location>
</feature>
<feature type="compositionally biased region" description="Low complexity" evidence="7">
    <location>
        <begin position="232"/>
        <end position="245"/>
    </location>
</feature>
<feature type="region of interest" description="Disordered" evidence="7">
    <location>
        <begin position="667"/>
        <end position="744"/>
    </location>
</feature>
<dbReference type="InterPro" id="IPR036890">
    <property type="entry name" value="HATPase_C_sf"/>
</dbReference>
<dbReference type="SMART" id="SM00448">
    <property type="entry name" value="REC"/>
    <property type="match status" value="1"/>
</dbReference>
<dbReference type="Gene3D" id="3.30.565.10">
    <property type="entry name" value="Histidine kinase-like ATPase, C-terminal domain"/>
    <property type="match status" value="1"/>
</dbReference>
<dbReference type="CDD" id="cd17546">
    <property type="entry name" value="REC_hyHK_CKI1_RcsC-like"/>
    <property type="match status" value="1"/>
</dbReference>
<proteinExistence type="predicted"/>
<dbReference type="PANTHER" id="PTHR43047">
    <property type="entry name" value="TWO-COMPONENT HISTIDINE PROTEIN KINASE"/>
    <property type="match status" value="1"/>
</dbReference>
<dbReference type="EC" id="2.7.13.3" evidence="2"/>
<dbReference type="Pfam" id="PF00512">
    <property type="entry name" value="HisKA"/>
    <property type="match status" value="1"/>
</dbReference>
<dbReference type="SUPFAM" id="SSF55874">
    <property type="entry name" value="ATPase domain of HSP90 chaperone/DNA topoisomerase II/histidine kinase"/>
    <property type="match status" value="1"/>
</dbReference>
<name>A0A316UC20_9BASI</name>
<feature type="region of interest" description="Disordered" evidence="7">
    <location>
        <begin position="1839"/>
        <end position="1876"/>
    </location>
</feature>
<evidence type="ECO:0000256" key="1">
    <source>
        <dbReference type="ARBA" id="ARBA00000085"/>
    </source>
</evidence>
<dbReference type="InterPro" id="IPR003661">
    <property type="entry name" value="HisK_dim/P_dom"/>
</dbReference>
<gene>
    <name evidence="10" type="ORF">BCV69DRAFT_296699</name>
</gene>
<dbReference type="Gene3D" id="3.40.50.2300">
    <property type="match status" value="1"/>
</dbReference>
<evidence type="ECO:0000256" key="6">
    <source>
        <dbReference type="PROSITE-ProRule" id="PRU00169"/>
    </source>
</evidence>
<evidence type="ECO:0000256" key="5">
    <source>
        <dbReference type="ARBA" id="ARBA00022777"/>
    </source>
</evidence>
<dbReference type="SMART" id="SM00387">
    <property type="entry name" value="HATPase_c"/>
    <property type="match status" value="1"/>
</dbReference>
<dbReference type="PANTHER" id="PTHR43047:SF72">
    <property type="entry name" value="OSMOSENSING HISTIDINE PROTEIN KINASE SLN1"/>
    <property type="match status" value="1"/>
</dbReference>
<feature type="compositionally biased region" description="Polar residues" evidence="7">
    <location>
        <begin position="691"/>
        <end position="711"/>
    </location>
</feature>
<dbReference type="InterPro" id="IPR003594">
    <property type="entry name" value="HATPase_dom"/>
</dbReference>
<dbReference type="InterPro" id="IPR036097">
    <property type="entry name" value="HisK_dim/P_sf"/>
</dbReference>
<dbReference type="CDD" id="cd00082">
    <property type="entry name" value="HisKA"/>
    <property type="match status" value="1"/>
</dbReference>
<dbReference type="InterPro" id="IPR011006">
    <property type="entry name" value="CheY-like_superfamily"/>
</dbReference>
<feature type="compositionally biased region" description="Polar residues" evidence="7">
    <location>
        <begin position="1"/>
        <end position="13"/>
    </location>
</feature>
<feature type="region of interest" description="Disordered" evidence="7">
    <location>
        <begin position="1623"/>
        <end position="1716"/>
    </location>
</feature>
<feature type="compositionally biased region" description="Low complexity" evidence="7">
    <location>
        <begin position="25"/>
        <end position="55"/>
    </location>
</feature>
<dbReference type="GeneID" id="37015769"/>
<feature type="compositionally biased region" description="Low complexity" evidence="7">
    <location>
        <begin position="400"/>
        <end position="409"/>
    </location>
</feature>
<keyword evidence="3 6" id="KW-0597">Phosphoprotein</keyword>
<dbReference type="Gene3D" id="1.10.287.130">
    <property type="match status" value="1"/>
</dbReference>
<reference evidence="10 11" key="1">
    <citation type="journal article" date="2018" name="Mol. Biol. Evol.">
        <title>Broad Genomic Sampling Reveals a Smut Pathogenic Ancestry of the Fungal Clade Ustilaginomycotina.</title>
        <authorList>
            <person name="Kijpornyongpan T."/>
            <person name="Mondo S.J."/>
            <person name="Barry K."/>
            <person name="Sandor L."/>
            <person name="Lee J."/>
            <person name="Lipzen A."/>
            <person name="Pangilinan J."/>
            <person name="LaButti K."/>
            <person name="Hainaut M."/>
            <person name="Henrissat B."/>
            <person name="Grigoriev I.V."/>
            <person name="Spatafora J.W."/>
            <person name="Aime M.C."/>
        </authorList>
    </citation>
    <scope>NUCLEOTIDE SEQUENCE [LARGE SCALE GENOMIC DNA]</scope>
    <source>
        <strain evidence="10 11">MCA 4718</strain>
    </source>
</reference>
<dbReference type="InterPro" id="IPR029016">
    <property type="entry name" value="GAF-like_dom_sf"/>
</dbReference>
<feature type="region of interest" description="Disordered" evidence="7">
    <location>
        <begin position="398"/>
        <end position="471"/>
    </location>
</feature>
<feature type="region of interest" description="Disordered" evidence="7">
    <location>
        <begin position="1"/>
        <end position="251"/>
    </location>
</feature>